<dbReference type="InterPro" id="IPR001367">
    <property type="entry name" value="Fe_dep_repressor"/>
</dbReference>
<dbReference type="EMBL" id="JAJEPR010000012">
    <property type="protein sequence ID" value="MCC2189863.1"/>
    <property type="molecule type" value="Genomic_DNA"/>
</dbReference>
<dbReference type="RefSeq" id="WP_227615098.1">
    <property type="nucleotide sequence ID" value="NZ_JAJEPR010000012.1"/>
</dbReference>
<feature type="domain" description="Iron dependent repressor metal binding and dimerisation" evidence="1">
    <location>
        <begin position="84"/>
        <end position="138"/>
    </location>
</feature>
<dbReference type="SUPFAM" id="SSF47979">
    <property type="entry name" value="Iron-dependent repressor protein, dimerization domain"/>
    <property type="match status" value="1"/>
</dbReference>
<dbReference type="SMART" id="SM00529">
    <property type="entry name" value="HTH_DTXR"/>
    <property type="match status" value="1"/>
</dbReference>
<name>A0AAE3DSV6_9FIRM</name>
<dbReference type="Pfam" id="PF02742">
    <property type="entry name" value="Fe_dep_repr_C"/>
    <property type="match status" value="1"/>
</dbReference>
<evidence type="ECO:0000313" key="2">
    <source>
        <dbReference type="EMBL" id="MCC2189863.1"/>
    </source>
</evidence>
<keyword evidence="3" id="KW-1185">Reference proteome</keyword>
<comment type="caution">
    <text evidence="2">The sequence shown here is derived from an EMBL/GenBank/DDBJ whole genome shotgun (WGS) entry which is preliminary data.</text>
</comment>
<protein>
    <recommendedName>
        <fullName evidence="1">Iron dependent repressor metal binding and dimerisation domain-containing protein</fullName>
    </recommendedName>
</protein>
<sequence>MNEKKGQELTEDLASGMPCSKRETVENMLEQLCHWRKNSCPLSSSRLCEKFQLSRRECTYYLKKMLEYGYIFPLANADEIQLTSFGIARGEELGYRHETFKQFLQLAGVKPEDAEEDACRIEHVAGEKTVESICQFINSGVPSERILHHSDLRFRYEPGTYEMGMGIYEMERLCPRKLAQEYFWYKEWITLEISKEKSTCKLIRKEESQSEKLWYMDRDAGWLQAEEKECTICIPAQEFEFIICPSDPIIEGELLIAFVKEGDLPVEKACRELNVHIS</sequence>
<evidence type="ECO:0000259" key="1">
    <source>
        <dbReference type="Pfam" id="PF02742"/>
    </source>
</evidence>
<dbReference type="AlphaFoldDB" id="A0AAE3DSV6"/>
<proteinExistence type="predicted"/>
<gene>
    <name evidence="2" type="ORF">LKD71_08610</name>
</gene>
<dbReference type="PANTHER" id="PTHR33238:SF7">
    <property type="entry name" value="IRON-DEPENDENT TRANSCRIPTIONAL REGULATOR"/>
    <property type="match status" value="1"/>
</dbReference>
<dbReference type="PANTHER" id="PTHR33238">
    <property type="entry name" value="IRON (METAL) DEPENDENT REPRESSOR, DTXR FAMILY"/>
    <property type="match status" value="1"/>
</dbReference>
<dbReference type="InterPro" id="IPR022689">
    <property type="entry name" value="Iron_dep_repressor"/>
</dbReference>
<evidence type="ECO:0000313" key="3">
    <source>
        <dbReference type="Proteomes" id="UP001197875"/>
    </source>
</evidence>
<accession>A0AAE3DSV6</accession>
<dbReference type="GO" id="GO:0046914">
    <property type="term" value="F:transition metal ion binding"/>
    <property type="evidence" value="ECO:0007669"/>
    <property type="project" value="InterPro"/>
</dbReference>
<dbReference type="InterPro" id="IPR050536">
    <property type="entry name" value="DtxR_MntR_Metal-Reg"/>
</dbReference>
<dbReference type="InterPro" id="IPR036421">
    <property type="entry name" value="Fe_dep_repressor_sf"/>
</dbReference>
<dbReference type="GO" id="GO:0003700">
    <property type="term" value="F:DNA-binding transcription factor activity"/>
    <property type="evidence" value="ECO:0007669"/>
    <property type="project" value="InterPro"/>
</dbReference>
<organism evidence="2 3">
    <name type="scientific">Fusicatenibacter faecihominis</name>
    <dbReference type="NCBI Taxonomy" id="2881276"/>
    <lineage>
        <taxon>Bacteria</taxon>
        <taxon>Bacillati</taxon>
        <taxon>Bacillota</taxon>
        <taxon>Clostridia</taxon>
        <taxon>Lachnospirales</taxon>
        <taxon>Lachnospiraceae</taxon>
        <taxon>Fusicatenibacter</taxon>
    </lineage>
</organism>
<dbReference type="InterPro" id="IPR036388">
    <property type="entry name" value="WH-like_DNA-bd_sf"/>
</dbReference>
<reference evidence="2 3" key="1">
    <citation type="submission" date="2021-10" db="EMBL/GenBank/DDBJ databases">
        <title>Anaerobic single-cell dispensing facilitates the cultivation of human gut bacteria.</title>
        <authorList>
            <person name="Afrizal A."/>
        </authorList>
    </citation>
    <scope>NUCLEOTIDE SEQUENCE [LARGE SCALE GENOMIC DNA]</scope>
    <source>
        <strain evidence="2 3">CLA-AA-H277</strain>
    </source>
</reference>
<dbReference type="Proteomes" id="UP001197875">
    <property type="component" value="Unassembled WGS sequence"/>
</dbReference>
<dbReference type="GO" id="GO:0046983">
    <property type="term" value="F:protein dimerization activity"/>
    <property type="evidence" value="ECO:0007669"/>
    <property type="project" value="InterPro"/>
</dbReference>
<dbReference type="Gene3D" id="1.10.10.10">
    <property type="entry name" value="Winged helix-like DNA-binding domain superfamily/Winged helix DNA-binding domain"/>
    <property type="match status" value="1"/>
</dbReference>